<organism evidence="1 2">
    <name type="scientific">Flavobacterium lacus</name>
    <dbReference type="NCBI Taxonomy" id="1353778"/>
    <lineage>
        <taxon>Bacteria</taxon>
        <taxon>Pseudomonadati</taxon>
        <taxon>Bacteroidota</taxon>
        <taxon>Flavobacteriia</taxon>
        <taxon>Flavobacteriales</taxon>
        <taxon>Flavobacteriaceae</taxon>
        <taxon>Flavobacterium</taxon>
    </lineage>
</organism>
<reference evidence="1 2" key="1">
    <citation type="submission" date="2018-06" db="EMBL/GenBank/DDBJ databases">
        <title>Genomic Encyclopedia of Type Strains, Phase III (KMG-III): the genomes of soil and plant-associated and newly described type strains.</title>
        <authorList>
            <person name="Whitman W."/>
        </authorList>
    </citation>
    <scope>NUCLEOTIDE SEQUENCE [LARGE SCALE GENOMIC DNA]</scope>
    <source>
        <strain evidence="1 2">CGMCC 1.12504</strain>
    </source>
</reference>
<evidence type="ECO:0000313" key="2">
    <source>
        <dbReference type="Proteomes" id="UP000249518"/>
    </source>
</evidence>
<keyword evidence="2" id="KW-1185">Reference proteome</keyword>
<sequence length="270" mass="31529">MKKFIIITICNLIFKIAYGQDCQIPILLDKEIIEATKNEKFVEEDFYRVNNLLFEYQVKDSSKTLKNCHSYFSNIEKLFNSQTPEKRAFAYRLIGVAKNNNFNNELISRINSDESSLLKTWSTTALMENNYGKASDDLFVLFSSFPKGLPVDILINMYIKYDINAVKKTCWKFIDSEIRNQQILAIQCLASFEKDEKLQVKLIEFLDTWDNNSKGWVISSISLQKMENLKPMLEKYYEIDNLKNVIIQALENSPTKSDKKFGKQLEKKKN</sequence>
<dbReference type="AlphaFoldDB" id="A0A328WY60"/>
<accession>A0A328WY60</accession>
<comment type="caution">
    <text evidence="1">The sequence shown here is derived from an EMBL/GenBank/DDBJ whole genome shotgun (WGS) entry which is preliminary data.</text>
</comment>
<name>A0A328WY60_9FLAO</name>
<evidence type="ECO:0008006" key="3">
    <source>
        <dbReference type="Google" id="ProtNLM"/>
    </source>
</evidence>
<gene>
    <name evidence="1" type="ORF">B0I10_101339</name>
</gene>
<dbReference type="RefSeq" id="WP_146740292.1">
    <property type="nucleotide sequence ID" value="NZ_QLSV01000001.1"/>
</dbReference>
<dbReference type="Proteomes" id="UP000249518">
    <property type="component" value="Unassembled WGS sequence"/>
</dbReference>
<proteinExistence type="predicted"/>
<dbReference type="OrthoDB" id="1324484at2"/>
<protein>
    <recommendedName>
        <fullName evidence="3">HEAT repeat protein</fullName>
    </recommendedName>
</protein>
<evidence type="ECO:0000313" key="1">
    <source>
        <dbReference type="EMBL" id="RAR51163.1"/>
    </source>
</evidence>
<dbReference type="EMBL" id="QLSV01000001">
    <property type="protein sequence ID" value="RAR51163.1"/>
    <property type="molecule type" value="Genomic_DNA"/>
</dbReference>